<dbReference type="GO" id="GO:0110001">
    <property type="term" value="C:toxin-antitoxin complex"/>
    <property type="evidence" value="ECO:0007669"/>
    <property type="project" value="InterPro"/>
</dbReference>
<dbReference type="InterPro" id="IPR052379">
    <property type="entry name" value="Type_VII_TA_RNase"/>
</dbReference>
<keyword evidence="3" id="KW-0378">Hydrolase</keyword>
<evidence type="ECO:0000256" key="3">
    <source>
        <dbReference type="ARBA" id="ARBA00022801"/>
    </source>
</evidence>
<protein>
    <submittedName>
        <fullName evidence="5">Uncharacterized protein YutE (UPF0331/DUF86 family)</fullName>
    </submittedName>
</protein>
<dbReference type="PANTHER" id="PTHR33397">
    <property type="entry name" value="UPF0331 PROTEIN YUTE"/>
    <property type="match status" value="1"/>
</dbReference>
<dbReference type="InterPro" id="IPR008201">
    <property type="entry name" value="HepT-like"/>
</dbReference>
<comment type="caution">
    <text evidence="5">The sequence shown here is derived from an EMBL/GenBank/DDBJ whole genome shotgun (WGS) entry which is preliminary data.</text>
</comment>
<organism evidence="5 6">
    <name type="scientific">Georgenia muralis</name>
    <dbReference type="NCBI Taxonomy" id="154117"/>
    <lineage>
        <taxon>Bacteria</taxon>
        <taxon>Bacillati</taxon>
        <taxon>Actinomycetota</taxon>
        <taxon>Actinomycetes</taxon>
        <taxon>Micrococcales</taxon>
        <taxon>Bogoriellaceae</taxon>
        <taxon>Georgenia</taxon>
    </lineage>
</organism>
<dbReference type="OrthoDB" id="3734293at2"/>
<sequence length="141" mass="15935">MSVDREVVTRRLVSMRQLLDHLDTLDIRSPEALDDMAVRLQVERILTQLVNLAVEINAHVAVAALQRPPEDYRDGFDRMVEAHFLDPDTARELKPSVGLRNVLTHEYVRVDLDVVARAVPAALTGYRDYVRQVARALSPAP</sequence>
<dbReference type="Pfam" id="PF01934">
    <property type="entry name" value="HepT-like"/>
    <property type="match status" value="1"/>
</dbReference>
<evidence type="ECO:0000256" key="1">
    <source>
        <dbReference type="ARBA" id="ARBA00022649"/>
    </source>
</evidence>
<dbReference type="GO" id="GO:0016787">
    <property type="term" value="F:hydrolase activity"/>
    <property type="evidence" value="ECO:0007669"/>
    <property type="project" value="UniProtKB-KW"/>
</dbReference>
<keyword evidence="2" id="KW-0540">Nuclease</keyword>
<gene>
    <name evidence="5" type="ORF">EDD32_3518</name>
</gene>
<dbReference type="RefSeq" id="WP_123919569.1">
    <property type="nucleotide sequence ID" value="NZ_RKRA01000001.1"/>
</dbReference>
<dbReference type="Gene3D" id="1.20.120.580">
    <property type="entry name" value="bsu32300-like"/>
    <property type="match status" value="1"/>
</dbReference>
<keyword evidence="6" id="KW-1185">Reference proteome</keyword>
<comment type="similarity">
    <text evidence="4">Belongs to the HepT RNase toxin family.</text>
</comment>
<reference evidence="5 6" key="1">
    <citation type="submission" date="2018-11" db="EMBL/GenBank/DDBJ databases">
        <title>Sequencing the genomes of 1000 actinobacteria strains.</title>
        <authorList>
            <person name="Klenk H.-P."/>
        </authorList>
    </citation>
    <scope>NUCLEOTIDE SEQUENCE [LARGE SCALE GENOMIC DNA]</scope>
    <source>
        <strain evidence="5 6">DSM 14418</strain>
    </source>
</reference>
<accession>A0A3N4Z9P1</accession>
<evidence type="ECO:0000313" key="5">
    <source>
        <dbReference type="EMBL" id="RPF28967.1"/>
    </source>
</evidence>
<dbReference type="AlphaFoldDB" id="A0A3N4Z9P1"/>
<dbReference type="Proteomes" id="UP000280726">
    <property type="component" value="Unassembled WGS sequence"/>
</dbReference>
<evidence type="ECO:0000313" key="6">
    <source>
        <dbReference type="Proteomes" id="UP000280726"/>
    </source>
</evidence>
<name>A0A3N4Z9P1_9MICO</name>
<dbReference type="EMBL" id="RKRA01000001">
    <property type="protein sequence ID" value="RPF28967.1"/>
    <property type="molecule type" value="Genomic_DNA"/>
</dbReference>
<dbReference type="GO" id="GO:0004540">
    <property type="term" value="F:RNA nuclease activity"/>
    <property type="evidence" value="ECO:0007669"/>
    <property type="project" value="InterPro"/>
</dbReference>
<dbReference type="PANTHER" id="PTHR33397:SF5">
    <property type="entry name" value="RNASE YUTE-RELATED"/>
    <property type="match status" value="1"/>
</dbReference>
<evidence type="ECO:0000256" key="2">
    <source>
        <dbReference type="ARBA" id="ARBA00022722"/>
    </source>
</evidence>
<dbReference type="NCBIfam" id="NF047751">
    <property type="entry name" value="HepT_toxin"/>
    <property type="match status" value="1"/>
</dbReference>
<dbReference type="InterPro" id="IPR037038">
    <property type="entry name" value="HepT-like_sf"/>
</dbReference>
<keyword evidence="1" id="KW-1277">Toxin-antitoxin system</keyword>
<evidence type="ECO:0000256" key="4">
    <source>
        <dbReference type="ARBA" id="ARBA00024207"/>
    </source>
</evidence>
<proteinExistence type="inferred from homology"/>